<dbReference type="InterPro" id="IPR005805">
    <property type="entry name" value="Rieske_Fe-S_prot_C"/>
</dbReference>
<evidence type="ECO:0000256" key="7">
    <source>
        <dbReference type="ARBA" id="ARBA00034078"/>
    </source>
</evidence>
<accession>A0A2U2C2U8</accession>
<dbReference type="NCBIfam" id="TIGR01409">
    <property type="entry name" value="TAT_signal_seq"/>
    <property type="match status" value="1"/>
</dbReference>
<dbReference type="InterPro" id="IPR014349">
    <property type="entry name" value="Rieske_Fe-S_prot"/>
</dbReference>
<keyword evidence="8" id="KW-1133">Transmembrane helix</keyword>
<dbReference type="STRING" id="28200.GCA_001572935_00772"/>
<dbReference type="PRINTS" id="PR00162">
    <property type="entry name" value="RIESKE"/>
</dbReference>
<protein>
    <submittedName>
        <fullName evidence="10">Ubiquinol-cytochrome c reductase iron-sulfur subunit</fullName>
    </submittedName>
</protein>
<organism evidence="10 11">
    <name type="scientific">Aliarcobacter skirrowii</name>
    <dbReference type="NCBI Taxonomy" id="28200"/>
    <lineage>
        <taxon>Bacteria</taxon>
        <taxon>Pseudomonadati</taxon>
        <taxon>Campylobacterota</taxon>
        <taxon>Epsilonproteobacteria</taxon>
        <taxon>Campylobacterales</taxon>
        <taxon>Arcobacteraceae</taxon>
        <taxon>Aliarcobacter</taxon>
    </lineage>
</organism>
<dbReference type="InterPro" id="IPR006311">
    <property type="entry name" value="TAT_signal"/>
</dbReference>
<keyword evidence="3" id="KW-0479">Metal-binding</keyword>
<sequence>MSNNTNRRDFIGYSFVAVAAVGGAASLYGMKKVWDPLPSVLAGGFTKIDLNALKAGEPETFTWRGKPIFVLKKTADMEDNKRDLVVGNDRFTVAIGLCTHLGCIPAWKKNEWKCACHGGVFNASGQQTFGPPPRPLDLPPFEVEGNTLVLGNEGPEYKKIAEAMMA</sequence>
<keyword evidence="2" id="KW-0001">2Fe-2S</keyword>
<evidence type="ECO:0000256" key="2">
    <source>
        <dbReference type="ARBA" id="ARBA00022714"/>
    </source>
</evidence>
<evidence type="ECO:0000256" key="4">
    <source>
        <dbReference type="ARBA" id="ARBA00023004"/>
    </source>
</evidence>
<keyword evidence="8" id="KW-0472">Membrane</keyword>
<feature type="domain" description="Rieske" evidence="9">
    <location>
        <begin position="63"/>
        <end position="150"/>
    </location>
</feature>
<reference evidence="10 11" key="1">
    <citation type="submission" date="2018-05" db="EMBL/GenBank/DDBJ databases">
        <title>Antimicrobial susceptibility testing and genomic analysis of Arcobacter skirrowii strains and one Arcobacter butzleri isolated from German poultry farms.</title>
        <authorList>
            <person name="Haenel I."/>
            <person name="Hotzel H."/>
            <person name="Tomaso H."/>
            <person name="Busch A."/>
        </authorList>
    </citation>
    <scope>NUCLEOTIDE SEQUENCE [LARGE SCALE GENOMIC DNA]</scope>
    <source>
        <strain evidence="11">v</strain>
    </source>
</reference>
<dbReference type="PROSITE" id="PS51296">
    <property type="entry name" value="RIESKE"/>
    <property type="match status" value="1"/>
</dbReference>
<dbReference type="PANTHER" id="PTHR10134">
    <property type="entry name" value="CYTOCHROME B-C1 COMPLEX SUBUNIT RIESKE, MITOCHONDRIAL"/>
    <property type="match status" value="1"/>
</dbReference>
<evidence type="ECO:0000256" key="6">
    <source>
        <dbReference type="ARBA" id="ARBA00023157"/>
    </source>
</evidence>
<dbReference type="InterPro" id="IPR019546">
    <property type="entry name" value="TAT_signal_bac_arc"/>
</dbReference>
<keyword evidence="6" id="KW-1015">Disulfide bond</keyword>
<dbReference type="Gene3D" id="2.102.10.10">
    <property type="entry name" value="Rieske [2Fe-2S] iron-sulphur domain"/>
    <property type="match status" value="1"/>
</dbReference>
<dbReference type="InterPro" id="IPR017941">
    <property type="entry name" value="Rieske_2Fe-2S"/>
</dbReference>
<dbReference type="GO" id="GO:0046872">
    <property type="term" value="F:metal ion binding"/>
    <property type="evidence" value="ECO:0007669"/>
    <property type="project" value="UniProtKB-KW"/>
</dbReference>
<dbReference type="Pfam" id="PF00355">
    <property type="entry name" value="Rieske"/>
    <property type="match status" value="1"/>
</dbReference>
<evidence type="ECO:0000256" key="3">
    <source>
        <dbReference type="ARBA" id="ARBA00022723"/>
    </source>
</evidence>
<dbReference type="EMBL" id="QEYI01000001">
    <property type="protein sequence ID" value="PWE23364.1"/>
    <property type="molecule type" value="Genomic_DNA"/>
</dbReference>
<evidence type="ECO:0000313" key="11">
    <source>
        <dbReference type="Proteomes" id="UP000245014"/>
    </source>
</evidence>
<proteinExistence type="predicted"/>
<comment type="cofactor">
    <cofactor evidence="7">
        <name>[2Fe-2S] cluster</name>
        <dbReference type="ChEBI" id="CHEBI:190135"/>
    </cofactor>
</comment>
<dbReference type="Proteomes" id="UP000245014">
    <property type="component" value="Unassembled WGS sequence"/>
</dbReference>
<keyword evidence="4" id="KW-0408">Iron</keyword>
<evidence type="ECO:0000256" key="5">
    <source>
        <dbReference type="ARBA" id="ARBA00023014"/>
    </source>
</evidence>
<dbReference type="PROSITE" id="PS51318">
    <property type="entry name" value="TAT"/>
    <property type="match status" value="1"/>
</dbReference>
<dbReference type="GO" id="GO:0051537">
    <property type="term" value="F:2 iron, 2 sulfur cluster binding"/>
    <property type="evidence" value="ECO:0007669"/>
    <property type="project" value="UniProtKB-KW"/>
</dbReference>
<evidence type="ECO:0000259" key="9">
    <source>
        <dbReference type="PROSITE" id="PS51296"/>
    </source>
</evidence>
<keyword evidence="8" id="KW-0812">Transmembrane</keyword>
<gene>
    <name evidence="10" type="ORF">DF188_01420</name>
</gene>
<keyword evidence="5" id="KW-0411">Iron-sulfur</keyword>
<dbReference type="InterPro" id="IPR036922">
    <property type="entry name" value="Rieske_2Fe-2S_sf"/>
</dbReference>
<name>A0A2U2C2U8_9BACT</name>
<feature type="transmembrane region" description="Helical" evidence="8">
    <location>
        <begin position="12"/>
        <end position="30"/>
    </location>
</feature>
<evidence type="ECO:0000256" key="1">
    <source>
        <dbReference type="ARBA" id="ARBA00022505"/>
    </source>
</evidence>
<comment type="caution">
    <text evidence="10">The sequence shown here is derived from an EMBL/GenBank/DDBJ whole genome shotgun (WGS) entry which is preliminary data.</text>
</comment>
<evidence type="ECO:0000256" key="8">
    <source>
        <dbReference type="SAM" id="Phobius"/>
    </source>
</evidence>
<dbReference type="RefSeq" id="WP_109065581.1">
    <property type="nucleotide sequence ID" value="NZ_JAUQUD010000007.1"/>
</dbReference>
<keyword evidence="1" id="KW-0500">Molybdenum</keyword>
<dbReference type="SUPFAM" id="SSF50022">
    <property type="entry name" value="ISP domain"/>
    <property type="match status" value="1"/>
</dbReference>
<dbReference type="GO" id="GO:0016020">
    <property type="term" value="C:membrane"/>
    <property type="evidence" value="ECO:0007669"/>
    <property type="project" value="InterPro"/>
</dbReference>
<evidence type="ECO:0000313" key="10">
    <source>
        <dbReference type="EMBL" id="PWE23364.1"/>
    </source>
</evidence>
<dbReference type="AlphaFoldDB" id="A0A2U2C2U8"/>